<sequence>MLNAFQPIVLSNRIDSIRGNFADPSELITHFKKHLEECEKKSSYVELALDDLDTFWPPRLVSAVREKGAAVFFGAGLSIPCGIPGWSQLLQNFKIERALLEDADLRDDPLTMAELASKQVGHENLQETLRILSNQATKFSVNHALLAALSCPIYITTNYDVLFEKAFKEIHRGGKIPVVVNDADMQTNEVQDALANKDPVLFKIHGCAERTKEHLILTRRDYRIHYRFNVKFFTKIKSLMEDHCVLFAGFSHKDPEVSRLVEDIIYDYENHQSGKPAPRFFSLQFQMLSHTPEIFAARGIVALQPSPAKVISDDSRSLSLANSLGELIARQSHVAAPITDLYDDLKLATDEISAALQDALKRLESEQASALDILVGRKPPGVLGGLQGRLGHLASQGVYLADEQGMVKEHATPPGIPGHLRTISTSLEQRSYFRQARSFRASFVSDVDRSMFNGRGTFFLCVPLLRDEQMKGLLFSACQIGQWSRPIDIAKKLWAKSISFVLVDSNGICLLPPNNEFAIEDLQEVSGGFSTQADANVGYPFNKLMALSQRDRLVGHIGRTVVPVELDDDVLHFSGNFKQFSVIAEVPKTRWKVALSMAITK</sequence>
<dbReference type="HOGENOM" id="CLU_454050_0_0_5"/>
<dbReference type="EMBL" id="CP116810">
    <property type="protein sequence ID" value="WCL90951.1"/>
    <property type="molecule type" value="Genomic_DNA"/>
</dbReference>
<evidence type="ECO:0000313" key="1">
    <source>
        <dbReference type="EMBL" id="CAE26263.1"/>
    </source>
</evidence>
<protein>
    <submittedName>
        <fullName evidence="2">SIR2 family protein</fullName>
    </submittedName>
</protein>
<evidence type="ECO:0000313" key="3">
    <source>
        <dbReference type="Proteomes" id="UP000001426"/>
    </source>
</evidence>
<dbReference type="GeneID" id="66891836"/>
<dbReference type="AlphaFoldDB" id="Q6NBK9"/>
<name>Q6NBK9_RHOPA</name>
<keyword evidence="3" id="KW-1185">Reference proteome</keyword>
<reference evidence="2" key="3">
    <citation type="submission" date="2022-12" db="EMBL/GenBank/DDBJ databases">
        <title>Complete genome sequence of Rhodopseudomonas palustris CGA0092 and corrections to the R. palustris CGA009 genome sequence.</title>
        <authorList>
            <person name="Mazny B.R."/>
            <person name="Sheff O.F."/>
            <person name="LaSarre B."/>
            <person name="McKinlay A."/>
            <person name="McKinlay J.B."/>
        </authorList>
    </citation>
    <scope>NUCLEOTIDE SEQUENCE</scope>
    <source>
        <strain evidence="2">CGA009</strain>
    </source>
</reference>
<dbReference type="Gene3D" id="3.30.450.20">
    <property type="entry name" value="PAS domain"/>
    <property type="match status" value="1"/>
</dbReference>
<dbReference type="SUPFAM" id="SSF52467">
    <property type="entry name" value="DHS-like NAD/FAD-binding domain"/>
    <property type="match status" value="1"/>
</dbReference>
<reference evidence="2" key="1">
    <citation type="submission" date="2003-07" db="EMBL/GenBank/DDBJ databases">
        <authorList>
            <consortium name="Rhodopseudomonas genome consortium"/>
            <person name="Larimer F."/>
            <person name="Harwood C."/>
        </authorList>
    </citation>
    <scope>NUCLEOTIDE SEQUENCE</scope>
    <source>
        <strain evidence="2">CGA009</strain>
    </source>
</reference>
<accession>Q6NBK9</accession>
<dbReference type="RefSeq" id="WP_011156386.1">
    <property type="nucleotide sequence ID" value="NZ_CP116810.1"/>
</dbReference>
<organism evidence="1">
    <name type="scientific">Rhodopseudomonas palustris (strain ATCC BAA-98 / CGA009)</name>
    <dbReference type="NCBI Taxonomy" id="258594"/>
    <lineage>
        <taxon>Bacteria</taxon>
        <taxon>Pseudomonadati</taxon>
        <taxon>Pseudomonadota</taxon>
        <taxon>Alphaproteobacteria</taxon>
        <taxon>Hyphomicrobiales</taxon>
        <taxon>Nitrobacteraceae</taxon>
        <taxon>Rhodopseudomonas</taxon>
    </lineage>
</organism>
<gene>
    <name evidence="1" type="ordered locus">RPA0819</name>
    <name evidence="2" type="ORF">TX73_004225</name>
</gene>
<dbReference type="KEGG" id="rpa:TX73_004225"/>
<dbReference type="CDD" id="cd01406">
    <property type="entry name" value="SIR2-like"/>
    <property type="match status" value="1"/>
</dbReference>
<dbReference type="eggNOG" id="COG0846">
    <property type="taxonomic scope" value="Bacteria"/>
</dbReference>
<dbReference type="Pfam" id="PF13289">
    <property type="entry name" value="SIR2_2"/>
    <property type="match status" value="1"/>
</dbReference>
<dbReference type="STRING" id="258594.RPA0819"/>
<dbReference type="InterPro" id="IPR029035">
    <property type="entry name" value="DHS-like_NAD/FAD-binding_dom"/>
</dbReference>
<dbReference type="Proteomes" id="UP000001426">
    <property type="component" value="Chromosome"/>
</dbReference>
<dbReference type="EMBL" id="BX572595">
    <property type="protein sequence ID" value="CAE26263.1"/>
    <property type="molecule type" value="Genomic_DNA"/>
</dbReference>
<reference evidence="1 3" key="2">
    <citation type="journal article" date="2004" name="Nat. Biotechnol.">
        <title>Complete genome sequence of the metabolically versatile photosynthetic bacterium Rhodopseudomonas palustris.</title>
        <authorList>
            <person name="Larimer F.W."/>
            <person name="Chain P."/>
            <person name="Hauser L."/>
            <person name="Lamerdin J."/>
            <person name="Malfatti S."/>
            <person name="Do L."/>
            <person name="Land M.L."/>
            <person name="Pelletier D.A."/>
            <person name="Beatty J.T."/>
            <person name="Lang A.S."/>
            <person name="Tabita F.R."/>
            <person name="Gibson J.L."/>
            <person name="Hanson T.E."/>
            <person name="Bobst C."/>
            <person name="Torres J.L."/>
            <person name="Peres C."/>
            <person name="Harrison F.H."/>
            <person name="Gibson J."/>
            <person name="Harwood C.S."/>
        </authorList>
    </citation>
    <scope>NUCLEOTIDE SEQUENCE [LARGE SCALE GENOMIC DNA]</scope>
    <source>
        <strain evidence="3">ATCC BAA-98 / CGA009</strain>
        <strain evidence="1">CGA009</strain>
    </source>
</reference>
<evidence type="ECO:0000313" key="2">
    <source>
        <dbReference type="EMBL" id="WCL90951.1"/>
    </source>
</evidence>
<proteinExistence type="predicted"/>